<name>A0A2T0SA34_9PSEU</name>
<proteinExistence type="predicted"/>
<accession>A0A2T0SA34</accession>
<reference evidence="1 2" key="1">
    <citation type="submission" date="2018-03" db="EMBL/GenBank/DDBJ databases">
        <title>Genomic Encyclopedia of Archaeal and Bacterial Type Strains, Phase II (KMG-II): from individual species to whole genera.</title>
        <authorList>
            <person name="Goeker M."/>
        </authorList>
    </citation>
    <scope>NUCLEOTIDE SEQUENCE [LARGE SCALE GENOMIC DNA]</scope>
    <source>
        <strain evidence="1 2">DSM 44720</strain>
    </source>
</reference>
<dbReference type="SUPFAM" id="SSF53474">
    <property type="entry name" value="alpha/beta-Hydrolases"/>
    <property type="match status" value="1"/>
</dbReference>
<dbReference type="Gene3D" id="3.40.50.1820">
    <property type="entry name" value="alpha/beta hydrolase"/>
    <property type="match status" value="1"/>
</dbReference>
<sequence>MRPMVGLVGQTAVMLPGTASDEVFVRSVFEEPLAQVGAGLTTPATVSVDEHLAALDAAWTGTPLVVGGISLGAHVAAGWAVRHPERCAALLVALPAWHGPAGDSPAALAARASAAVVDRDGVDAALVGVDGWLGAELRRVWHRHGPRLAGTLRAAAGSTAPEPDELARLAVPAGVAACSDDPVHPLGIARSWTAALPGAVLRTTTLAALGADRAALGRAAVLALLSAWGRTAVPKG</sequence>
<keyword evidence="2" id="KW-1185">Reference proteome</keyword>
<organism evidence="1 2">
    <name type="scientific">Umezawaea tangerina</name>
    <dbReference type="NCBI Taxonomy" id="84725"/>
    <lineage>
        <taxon>Bacteria</taxon>
        <taxon>Bacillati</taxon>
        <taxon>Actinomycetota</taxon>
        <taxon>Actinomycetes</taxon>
        <taxon>Pseudonocardiales</taxon>
        <taxon>Pseudonocardiaceae</taxon>
        <taxon>Umezawaea</taxon>
    </lineage>
</organism>
<comment type="caution">
    <text evidence="1">The sequence shown here is derived from an EMBL/GenBank/DDBJ whole genome shotgun (WGS) entry which is preliminary data.</text>
</comment>
<evidence type="ECO:0000313" key="1">
    <source>
        <dbReference type="EMBL" id="PRY30278.1"/>
    </source>
</evidence>
<dbReference type="AlphaFoldDB" id="A0A2T0SA34"/>
<dbReference type="Proteomes" id="UP000239494">
    <property type="component" value="Unassembled WGS sequence"/>
</dbReference>
<dbReference type="InterPro" id="IPR029058">
    <property type="entry name" value="AB_hydrolase_fold"/>
</dbReference>
<protein>
    <recommendedName>
        <fullName evidence="3">Alpha/beta hydrolase family protein</fullName>
    </recommendedName>
</protein>
<evidence type="ECO:0000313" key="2">
    <source>
        <dbReference type="Proteomes" id="UP000239494"/>
    </source>
</evidence>
<dbReference type="EMBL" id="PVTF01000024">
    <property type="protein sequence ID" value="PRY30278.1"/>
    <property type="molecule type" value="Genomic_DNA"/>
</dbReference>
<gene>
    <name evidence="1" type="ORF">CLV43_12410</name>
</gene>
<evidence type="ECO:0008006" key="3">
    <source>
        <dbReference type="Google" id="ProtNLM"/>
    </source>
</evidence>